<evidence type="ECO:0000313" key="2">
    <source>
        <dbReference type="EMBL" id="KAF0903798.1"/>
    </source>
</evidence>
<sequence>MAEKAARAFDAAFACLRGADAEAGINFPDSPPAVARTNGPPGGVRGGGVACQPAVDPGTASRGTSTGRSSGGGAVVAASACARSWEL</sequence>
<comment type="caution">
    <text evidence="2">The sequence shown here is derived from an EMBL/GenBank/DDBJ whole genome shotgun (WGS) entry which is preliminary data.</text>
</comment>
<proteinExistence type="predicted"/>
<keyword evidence="3" id="KW-1185">Reference proteome</keyword>
<reference evidence="2 3" key="1">
    <citation type="submission" date="2019-11" db="EMBL/GenBank/DDBJ databases">
        <title>Whole genome sequence of Oryza granulata.</title>
        <authorList>
            <person name="Li W."/>
        </authorList>
    </citation>
    <scope>NUCLEOTIDE SEQUENCE [LARGE SCALE GENOMIC DNA]</scope>
    <source>
        <strain evidence="3">cv. Menghai</strain>
        <tissue evidence="2">Leaf</tissue>
    </source>
</reference>
<gene>
    <name evidence="2" type="ORF">E2562_029903</name>
</gene>
<dbReference type="Proteomes" id="UP000479710">
    <property type="component" value="Unassembled WGS sequence"/>
</dbReference>
<evidence type="ECO:0008006" key="4">
    <source>
        <dbReference type="Google" id="ProtNLM"/>
    </source>
</evidence>
<evidence type="ECO:0000256" key="1">
    <source>
        <dbReference type="SAM" id="MobiDB-lite"/>
    </source>
</evidence>
<protein>
    <recommendedName>
        <fullName evidence="4">AP2/ERF domain-containing protein</fullName>
    </recommendedName>
</protein>
<dbReference type="EMBL" id="SPHZ02000008">
    <property type="protein sequence ID" value="KAF0903798.1"/>
    <property type="molecule type" value="Genomic_DNA"/>
</dbReference>
<dbReference type="AlphaFoldDB" id="A0A6G1CTL2"/>
<feature type="compositionally biased region" description="Gly residues" evidence="1">
    <location>
        <begin position="40"/>
        <end position="49"/>
    </location>
</feature>
<accession>A0A6G1CTL2</accession>
<feature type="compositionally biased region" description="Low complexity" evidence="1">
    <location>
        <begin position="58"/>
        <end position="68"/>
    </location>
</feature>
<evidence type="ECO:0000313" key="3">
    <source>
        <dbReference type="Proteomes" id="UP000479710"/>
    </source>
</evidence>
<feature type="region of interest" description="Disordered" evidence="1">
    <location>
        <begin position="26"/>
        <end position="74"/>
    </location>
</feature>
<name>A0A6G1CTL2_9ORYZ</name>
<organism evidence="2 3">
    <name type="scientific">Oryza meyeriana var. granulata</name>
    <dbReference type="NCBI Taxonomy" id="110450"/>
    <lineage>
        <taxon>Eukaryota</taxon>
        <taxon>Viridiplantae</taxon>
        <taxon>Streptophyta</taxon>
        <taxon>Embryophyta</taxon>
        <taxon>Tracheophyta</taxon>
        <taxon>Spermatophyta</taxon>
        <taxon>Magnoliopsida</taxon>
        <taxon>Liliopsida</taxon>
        <taxon>Poales</taxon>
        <taxon>Poaceae</taxon>
        <taxon>BOP clade</taxon>
        <taxon>Oryzoideae</taxon>
        <taxon>Oryzeae</taxon>
        <taxon>Oryzinae</taxon>
        <taxon>Oryza</taxon>
        <taxon>Oryza meyeriana</taxon>
    </lineage>
</organism>